<name>A0A2U9C4G8_SCOMX</name>
<accession>A0A2U9C4G8</accession>
<evidence type="ECO:0000313" key="2">
    <source>
        <dbReference type="EMBL" id="AWP10940.1"/>
    </source>
</evidence>
<feature type="region of interest" description="Disordered" evidence="1">
    <location>
        <begin position="85"/>
        <end position="108"/>
    </location>
</feature>
<keyword evidence="3" id="KW-1185">Reference proteome</keyword>
<reference evidence="2 3" key="1">
    <citation type="submission" date="2017-12" db="EMBL/GenBank/DDBJ databases">
        <title>Integrating genomic resources of turbot (Scophthalmus maximus) in depth evaluation of genetic and physical mapping variation across individuals.</title>
        <authorList>
            <person name="Martinez P."/>
        </authorList>
    </citation>
    <scope>NUCLEOTIDE SEQUENCE [LARGE SCALE GENOMIC DNA]</scope>
</reference>
<protein>
    <submittedName>
        <fullName evidence="2">Uncharacterized protein</fullName>
    </submittedName>
</protein>
<evidence type="ECO:0000313" key="3">
    <source>
        <dbReference type="Proteomes" id="UP000246464"/>
    </source>
</evidence>
<organism evidence="2 3">
    <name type="scientific">Scophthalmus maximus</name>
    <name type="common">Turbot</name>
    <name type="synonym">Psetta maxima</name>
    <dbReference type="NCBI Taxonomy" id="52904"/>
    <lineage>
        <taxon>Eukaryota</taxon>
        <taxon>Metazoa</taxon>
        <taxon>Chordata</taxon>
        <taxon>Craniata</taxon>
        <taxon>Vertebrata</taxon>
        <taxon>Euteleostomi</taxon>
        <taxon>Actinopterygii</taxon>
        <taxon>Neopterygii</taxon>
        <taxon>Teleostei</taxon>
        <taxon>Neoteleostei</taxon>
        <taxon>Acanthomorphata</taxon>
        <taxon>Carangaria</taxon>
        <taxon>Pleuronectiformes</taxon>
        <taxon>Pleuronectoidei</taxon>
        <taxon>Scophthalmidae</taxon>
        <taxon>Scophthalmus</taxon>
    </lineage>
</organism>
<dbReference type="EMBL" id="CP026254">
    <property type="protein sequence ID" value="AWP10940.1"/>
    <property type="molecule type" value="Genomic_DNA"/>
</dbReference>
<feature type="region of interest" description="Disordered" evidence="1">
    <location>
        <begin position="193"/>
        <end position="219"/>
    </location>
</feature>
<dbReference type="Proteomes" id="UP000246464">
    <property type="component" value="Chromosome 12"/>
</dbReference>
<evidence type="ECO:0000256" key="1">
    <source>
        <dbReference type="SAM" id="MobiDB-lite"/>
    </source>
</evidence>
<gene>
    <name evidence="2" type="ORF">SMAX5B_022390</name>
</gene>
<feature type="compositionally biased region" description="Low complexity" evidence="1">
    <location>
        <begin position="93"/>
        <end position="107"/>
    </location>
</feature>
<dbReference type="AlphaFoldDB" id="A0A2U9C4G8"/>
<sequence>METNAGSPSSCQCARVSVQPPVPIWKRSSPSPSPASIAEDVFFGDTSDDQDACSVVSDYDCPGVEVGSSVEDLLGFSSSLRDSEYFKDLEGGPPASQSATSTVSTVPESRQVVLNADPRAIDLPAQTSLTTLSPRVNAPSLPCCKPPAEEPHRSLVVTQLSPKLLPGCVIDSGDSSGPAVGLSVTINLSGLLGSGETAKGRTGSEGVKAPTTMDLEPDEDSFPILVRSMSTSRRHSLGVPVSPINLGRR</sequence>
<proteinExistence type="predicted"/>